<dbReference type="AlphaFoldDB" id="A0A1H7DS82"/>
<evidence type="ECO:0000313" key="1">
    <source>
        <dbReference type="EMBL" id="SEK04603.1"/>
    </source>
</evidence>
<accession>A0A1H7DS82</accession>
<evidence type="ECO:0000313" key="2">
    <source>
        <dbReference type="Proteomes" id="UP000198707"/>
    </source>
</evidence>
<proteinExistence type="predicted"/>
<dbReference type="EMBL" id="FNYV01000017">
    <property type="protein sequence ID" value="SEK04603.1"/>
    <property type="molecule type" value="Genomic_DNA"/>
</dbReference>
<protein>
    <submittedName>
        <fullName evidence="1">Uncharacterized protein</fullName>
    </submittedName>
</protein>
<sequence length="138" mass="15005">MIRFETSGFSSAESFQSCWGVWTAERYDAARTSAAQLTHRPANRPRRLCALSNHHQVGTEPGTRWCRAPLSSAIGTLALPDQVAVQVRVGAVLLPFQVPMNPKVALAPAPSEPLKETLVAVTAEPLALMVAFQDWLIV</sequence>
<gene>
    <name evidence="1" type="ORF">SAMN05443287_1175</name>
</gene>
<name>A0A1H7DS82_9ACTN</name>
<dbReference type="Proteomes" id="UP000198707">
    <property type="component" value="Unassembled WGS sequence"/>
</dbReference>
<keyword evidence="2" id="KW-1185">Reference proteome</keyword>
<organism evidence="1 2">
    <name type="scientific">Micromonospora phaseoli</name>
    <dbReference type="NCBI Taxonomy" id="1144548"/>
    <lineage>
        <taxon>Bacteria</taxon>
        <taxon>Bacillati</taxon>
        <taxon>Actinomycetota</taxon>
        <taxon>Actinomycetes</taxon>
        <taxon>Micromonosporales</taxon>
        <taxon>Micromonosporaceae</taxon>
        <taxon>Micromonospora</taxon>
    </lineage>
</organism>
<reference evidence="2" key="1">
    <citation type="submission" date="2016-10" db="EMBL/GenBank/DDBJ databases">
        <authorList>
            <person name="Varghese N."/>
            <person name="Submissions S."/>
        </authorList>
    </citation>
    <scope>NUCLEOTIDE SEQUENCE [LARGE SCALE GENOMIC DNA]</scope>
    <source>
        <strain evidence="2">CGMCC 4.7038</strain>
    </source>
</reference>